<dbReference type="PANTHER" id="PTHR33527">
    <property type="entry name" value="OS07G0274300 PROTEIN"/>
    <property type="match status" value="1"/>
</dbReference>
<evidence type="ECO:0000313" key="2">
    <source>
        <dbReference type="Proteomes" id="UP000826271"/>
    </source>
</evidence>
<proteinExistence type="predicted"/>
<gene>
    <name evidence="1" type="ORF">BUALT_Bualt09G0041200</name>
</gene>
<accession>A0AAV6X127</accession>
<keyword evidence="2" id="KW-1185">Reference proteome</keyword>
<sequence>MPSLVLAQISLSISGGGVGSFSSKGGPEVGAKERLYKPVLGYRFHLQEALLPQKDFRNYSPSGLSIYPVVQIIMDNTRCNVTLNEFRTFHGIDRSLFVILVSDLGRDPMECLFILGLWFWLERGGFYNFISKILPLPPFLINEFADEAVMCLKCVNHRFPFSSEASTEIPLTHSLAKKDISLQFFYDSRRTAFHEIQSLVNEVCIPLVSDIIDRCSAMPRPMMGRQAYQMRASSSNYVENYLVQSMSSLRIVGNYASTSQGGQGTSWSRDERTMFVTFSKGYPVAENEVMQYFTRLFGNCVESFHMQEVRPDEQALYAKIVFRRSSFIRLILHGVNKAKFTINGKHVWMRKFVPRFNRP</sequence>
<evidence type="ECO:0000313" key="1">
    <source>
        <dbReference type="EMBL" id="KAG8376228.1"/>
    </source>
</evidence>
<reference evidence="1" key="1">
    <citation type="submission" date="2019-10" db="EMBL/GenBank/DDBJ databases">
        <authorList>
            <person name="Zhang R."/>
            <person name="Pan Y."/>
            <person name="Wang J."/>
            <person name="Ma R."/>
            <person name="Yu S."/>
        </authorList>
    </citation>
    <scope>NUCLEOTIDE SEQUENCE</scope>
    <source>
        <strain evidence="1">LA-IB0</strain>
        <tissue evidence="1">Leaf</tissue>
    </source>
</reference>
<organism evidence="1 2">
    <name type="scientific">Buddleja alternifolia</name>
    <dbReference type="NCBI Taxonomy" id="168488"/>
    <lineage>
        <taxon>Eukaryota</taxon>
        <taxon>Viridiplantae</taxon>
        <taxon>Streptophyta</taxon>
        <taxon>Embryophyta</taxon>
        <taxon>Tracheophyta</taxon>
        <taxon>Spermatophyta</taxon>
        <taxon>Magnoliopsida</taxon>
        <taxon>eudicotyledons</taxon>
        <taxon>Gunneridae</taxon>
        <taxon>Pentapetalae</taxon>
        <taxon>asterids</taxon>
        <taxon>lamiids</taxon>
        <taxon>Lamiales</taxon>
        <taxon>Scrophulariaceae</taxon>
        <taxon>Buddlejeae</taxon>
        <taxon>Buddleja</taxon>
    </lineage>
</organism>
<dbReference type="AlphaFoldDB" id="A0AAV6X127"/>
<dbReference type="EMBL" id="WHWC01000009">
    <property type="protein sequence ID" value="KAG8376228.1"/>
    <property type="molecule type" value="Genomic_DNA"/>
</dbReference>
<protein>
    <recommendedName>
        <fullName evidence="3">RRM domain-containing protein</fullName>
    </recommendedName>
</protein>
<evidence type="ECO:0008006" key="3">
    <source>
        <dbReference type="Google" id="ProtNLM"/>
    </source>
</evidence>
<comment type="caution">
    <text evidence="1">The sequence shown here is derived from an EMBL/GenBank/DDBJ whole genome shotgun (WGS) entry which is preliminary data.</text>
</comment>
<name>A0AAV6X127_9LAMI</name>
<dbReference type="Proteomes" id="UP000826271">
    <property type="component" value="Unassembled WGS sequence"/>
</dbReference>
<dbReference type="PANTHER" id="PTHR33527:SF14">
    <property type="entry name" value="OS07G0274300 PROTEIN"/>
    <property type="match status" value="1"/>
</dbReference>